<sequence length="405" mass="44386">MCPAWAWSRALCRQTPRSAARARWPCALKKSTSAPRSAPTPRKTTSRVSSRSCCTWATLPSISYRPRAAPLSRPCWPIRRPAAPSSSKSATRSTLPGNSTQGISCMSKSPNVAAKRGRMARWLISGPPLFYLLLFFAIPSLIMVFASVRYAGDYGGLAPVFDEAGKLNLTLENFQRFTSDFIYTAIFLKSLMYALITTFCCLLMAYPLALLIARSPKKYRDLLILLVILPFWSNFLIRVYAWMIILGPQSGLTQAVNYILGLAGIEPVRLLFTGFSVIVGLVYVHLPFMVLPLYANLEKHDPALVDAAQDLGASAWQRFWRITFPLSLPGVYAGAALVFIPALGIFAVSDILGGTGSDMIGNVIKQQFLETRDWPFGSVLSIVLTVAALIAAGIAVLVARPKREA</sequence>
<dbReference type="InterPro" id="IPR035906">
    <property type="entry name" value="MetI-like_sf"/>
</dbReference>
<feature type="compositionally biased region" description="Low complexity" evidence="9">
    <location>
        <begin position="81"/>
        <end position="93"/>
    </location>
</feature>
<evidence type="ECO:0000256" key="3">
    <source>
        <dbReference type="ARBA" id="ARBA00022448"/>
    </source>
</evidence>
<keyword evidence="3 8" id="KW-0813">Transport</keyword>
<comment type="similarity">
    <text evidence="2">Belongs to the binding-protein-dependent transport system permease family. CysTW subfamily.</text>
</comment>
<feature type="region of interest" description="Disordered" evidence="9">
    <location>
        <begin position="81"/>
        <end position="102"/>
    </location>
</feature>
<evidence type="ECO:0000256" key="4">
    <source>
        <dbReference type="ARBA" id="ARBA00022475"/>
    </source>
</evidence>
<evidence type="ECO:0000256" key="9">
    <source>
        <dbReference type="SAM" id="MobiDB-lite"/>
    </source>
</evidence>
<dbReference type="eggNOG" id="COG1176">
    <property type="taxonomic scope" value="Bacteria"/>
</dbReference>
<feature type="transmembrane region" description="Helical" evidence="8">
    <location>
        <begin position="374"/>
        <end position="399"/>
    </location>
</feature>
<proteinExistence type="inferred from homology"/>
<name>G0A8H1_COLFT</name>
<evidence type="ECO:0000256" key="6">
    <source>
        <dbReference type="ARBA" id="ARBA00022989"/>
    </source>
</evidence>
<dbReference type="HOGENOM" id="CLU_016047_18_3_4"/>
<dbReference type="KEGG" id="cfu:CFU_0648"/>
<reference evidence="11 12" key="3">
    <citation type="journal article" date="2008" name="FEMS Microbiol. Ecol.">
        <title>Identification and characterization of genes underlying chitinolysis in Collimonas fungivorans Ter331.</title>
        <authorList>
            <person name="Fritsche K."/>
            <person name="de Boer W."/>
            <person name="Gerards S."/>
            <person name="van den Berg M."/>
            <person name="van Veen J.A."/>
            <person name="Leveau J.H."/>
        </authorList>
    </citation>
    <scope>NUCLEOTIDE SEQUENCE [LARGE SCALE GENOMIC DNA]</scope>
    <source>
        <strain evidence="11 12">Ter331</strain>
    </source>
</reference>
<evidence type="ECO:0000256" key="2">
    <source>
        <dbReference type="ARBA" id="ARBA00007069"/>
    </source>
</evidence>
<dbReference type="EMBL" id="CP002745">
    <property type="protein sequence ID" value="AEK60483.1"/>
    <property type="molecule type" value="Genomic_DNA"/>
</dbReference>
<keyword evidence="5 8" id="KW-0812">Transmembrane</keyword>
<feature type="transmembrane region" description="Helical" evidence="8">
    <location>
        <begin position="331"/>
        <end position="354"/>
    </location>
</feature>
<evidence type="ECO:0000256" key="7">
    <source>
        <dbReference type="ARBA" id="ARBA00023136"/>
    </source>
</evidence>
<dbReference type="GO" id="GO:0055085">
    <property type="term" value="P:transmembrane transport"/>
    <property type="evidence" value="ECO:0007669"/>
    <property type="project" value="InterPro"/>
</dbReference>
<dbReference type="CDD" id="cd06261">
    <property type="entry name" value="TM_PBP2"/>
    <property type="match status" value="1"/>
</dbReference>
<comment type="subcellular location">
    <subcellularLocation>
        <location evidence="1 8">Cell membrane</location>
        <topology evidence="1 8">Multi-pass membrane protein</topology>
    </subcellularLocation>
</comment>
<feature type="domain" description="ABC transmembrane type-1" evidence="10">
    <location>
        <begin position="187"/>
        <end position="395"/>
    </location>
</feature>
<reference evidence="11 12" key="2">
    <citation type="journal article" date="2006" name="J. Microbiol. Methods">
        <title>Genomic flank-sequencing of plasposon insertion sites for rapid identification of functional genes.</title>
        <authorList>
            <person name="Leveau J.H."/>
            <person name="Gerards S."/>
            <person name="Fritsche K."/>
            <person name="Zondag G."/>
            <person name="van Veen J.A."/>
        </authorList>
    </citation>
    <scope>NUCLEOTIDE SEQUENCE [LARGE SCALE GENOMIC DNA]</scope>
    <source>
        <strain evidence="11 12">Ter331</strain>
    </source>
</reference>
<dbReference type="SUPFAM" id="SSF161098">
    <property type="entry name" value="MetI-like"/>
    <property type="match status" value="1"/>
</dbReference>
<dbReference type="PANTHER" id="PTHR42929:SF1">
    <property type="entry name" value="INNER MEMBRANE ABC TRANSPORTER PERMEASE PROTEIN YDCU-RELATED"/>
    <property type="match status" value="1"/>
</dbReference>
<reference evidence="12" key="6">
    <citation type="submission" date="2011-05" db="EMBL/GenBank/DDBJ databases">
        <title>Complete sequence of Collimonas fungivorans Ter331.</title>
        <authorList>
            <person name="Leveau J.H."/>
        </authorList>
    </citation>
    <scope>NUCLEOTIDE SEQUENCE [LARGE SCALE GENOMIC DNA]</scope>
    <source>
        <strain evidence="12">Ter331</strain>
    </source>
</reference>
<feature type="transmembrane region" description="Helical" evidence="8">
    <location>
        <begin position="270"/>
        <end position="294"/>
    </location>
</feature>
<feature type="transmembrane region" description="Helical" evidence="8">
    <location>
        <begin position="222"/>
        <end position="245"/>
    </location>
</feature>
<dbReference type="PANTHER" id="PTHR42929">
    <property type="entry name" value="INNER MEMBRANE ABC TRANSPORTER PERMEASE PROTEIN YDCU-RELATED-RELATED"/>
    <property type="match status" value="1"/>
</dbReference>
<reference evidence="11 12" key="4">
    <citation type="journal article" date="2010" name="Environ. Microbiol.">
        <title>The bacterial genus Collimonas: mycophagy, weathering and other adaptive solutions to life in oligotrophic soil environments.</title>
        <authorList>
            <person name="Leveau J.H."/>
            <person name="Uroz S."/>
            <person name="de Boer W."/>
        </authorList>
    </citation>
    <scope>NUCLEOTIDE SEQUENCE [LARGE SCALE GENOMIC DNA]</scope>
    <source>
        <strain evidence="11 12">Ter331</strain>
    </source>
</reference>
<protein>
    <submittedName>
        <fullName evidence="11">Spermidine/putrescine transport protein (ABC superfamily, membrane)</fullName>
    </submittedName>
</protein>
<evidence type="ECO:0000256" key="8">
    <source>
        <dbReference type="RuleBase" id="RU363032"/>
    </source>
</evidence>
<keyword evidence="7 8" id="KW-0472">Membrane</keyword>
<feature type="transmembrane region" description="Helical" evidence="8">
    <location>
        <begin position="181"/>
        <end position="210"/>
    </location>
</feature>
<dbReference type="PROSITE" id="PS50928">
    <property type="entry name" value="ABC_TM1"/>
    <property type="match status" value="1"/>
</dbReference>
<dbReference type="InterPro" id="IPR000515">
    <property type="entry name" value="MetI-like"/>
</dbReference>
<evidence type="ECO:0000256" key="5">
    <source>
        <dbReference type="ARBA" id="ARBA00022692"/>
    </source>
</evidence>
<organism evidence="11 12">
    <name type="scientific">Collimonas fungivorans (strain Ter331)</name>
    <dbReference type="NCBI Taxonomy" id="1005048"/>
    <lineage>
        <taxon>Bacteria</taxon>
        <taxon>Pseudomonadati</taxon>
        <taxon>Pseudomonadota</taxon>
        <taxon>Betaproteobacteria</taxon>
        <taxon>Burkholderiales</taxon>
        <taxon>Oxalobacteraceae</taxon>
        <taxon>Collimonas</taxon>
    </lineage>
</organism>
<evidence type="ECO:0000259" key="10">
    <source>
        <dbReference type="PROSITE" id="PS50928"/>
    </source>
</evidence>
<evidence type="ECO:0000313" key="11">
    <source>
        <dbReference type="EMBL" id="AEK60483.1"/>
    </source>
</evidence>
<keyword evidence="4" id="KW-1003">Cell membrane</keyword>
<dbReference type="Gene3D" id="1.10.3720.10">
    <property type="entry name" value="MetI-like"/>
    <property type="match status" value="1"/>
</dbReference>
<reference evidence="11 12" key="5">
    <citation type="journal article" date="2011" name="ISME J.">
        <title>Dual transcriptional profiling of a bacterial/fungal confrontation: Collimonas fungivorans versus Aspergillus niger.</title>
        <authorList>
            <person name="Mela F."/>
            <person name="Fritsche K."/>
            <person name="de Boer W."/>
            <person name="van Veen J.A."/>
            <person name="de Graaff L.H."/>
            <person name="van den Berg M."/>
            <person name="Leveau J.H."/>
        </authorList>
    </citation>
    <scope>NUCLEOTIDE SEQUENCE [LARGE SCALE GENOMIC DNA]</scope>
    <source>
        <strain evidence="11 12">Ter331</strain>
    </source>
</reference>
<feature type="transmembrane region" description="Helical" evidence="8">
    <location>
        <begin position="129"/>
        <end position="151"/>
    </location>
</feature>
<keyword evidence="6 8" id="KW-1133">Transmembrane helix</keyword>
<dbReference type="Pfam" id="PF00528">
    <property type="entry name" value="BPD_transp_1"/>
    <property type="match status" value="1"/>
</dbReference>
<feature type="region of interest" description="Disordered" evidence="9">
    <location>
        <begin position="23"/>
        <end position="46"/>
    </location>
</feature>
<evidence type="ECO:0000313" key="12">
    <source>
        <dbReference type="Proteomes" id="UP000008392"/>
    </source>
</evidence>
<dbReference type="GO" id="GO:0005886">
    <property type="term" value="C:plasma membrane"/>
    <property type="evidence" value="ECO:0007669"/>
    <property type="project" value="UniProtKB-SubCell"/>
</dbReference>
<reference evidence="11 12" key="1">
    <citation type="journal article" date="2004" name="Environ. Microbiol.">
        <title>Phylogeny-function analysis of (meta)genomic libraries: screening for expression of ribosomal RNA genes by large-insert library fluorescent in situ hybridization (LIL-FISH).</title>
        <authorList>
            <person name="Leveau J.H."/>
            <person name="Gerards S."/>
            <person name="de Boer W."/>
            <person name="van Veen J.A."/>
        </authorList>
    </citation>
    <scope>NUCLEOTIDE SEQUENCE [LARGE SCALE GENOMIC DNA]</scope>
    <source>
        <strain evidence="11 12">Ter331</strain>
    </source>
</reference>
<dbReference type="AlphaFoldDB" id="G0A8H1"/>
<evidence type="ECO:0000256" key="1">
    <source>
        <dbReference type="ARBA" id="ARBA00004651"/>
    </source>
</evidence>
<dbReference type="STRING" id="1005048.CFU_0648"/>
<dbReference type="Proteomes" id="UP000008392">
    <property type="component" value="Chromosome"/>
</dbReference>
<keyword evidence="12" id="KW-1185">Reference proteome</keyword>
<gene>
    <name evidence="11" type="primary">potB</name>
    <name evidence="11" type="ordered locus">CFU_0648</name>
</gene>
<accession>G0A8H1</accession>